<organism evidence="2 3">
    <name type="scientific">Lysobacter brunescens</name>
    <dbReference type="NCBI Taxonomy" id="262323"/>
    <lineage>
        <taxon>Bacteria</taxon>
        <taxon>Pseudomonadati</taxon>
        <taxon>Pseudomonadota</taxon>
        <taxon>Gammaproteobacteria</taxon>
        <taxon>Lysobacterales</taxon>
        <taxon>Lysobacteraceae</taxon>
        <taxon>Lysobacter</taxon>
    </lineage>
</organism>
<gene>
    <name evidence="2" type="ORF">ACFQ0E_14090</name>
</gene>
<accession>A0ABW2YIL5</accession>
<dbReference type="EMBL" id="JBHTIF010000003">
    <property type="protein sequence ID" value="MFD0726728.1"/>
    <property type="molecule type" value="Genomic_DNA"/>
</dbReference>
<evidence type="ECO:0000313" key="3">
    <source>
        <dbReference type="Proteomes" id="UP001597110"/>
    </source>
</evidence>
<protein>
    <submittedName>
        <fullName evidence="2">Uncharacterized protein</fullName>
    </submittedName>
</protein>
<dbReference type="Proteomes" id="UP001597110">
    <property type="component" value="Unassembled WGS sequence"/>
</dbReference>
<evidence type="ECO:0000256" key="1">
    <source>
        <dbReference type="SAM" id="MobiDB-lite"/>
    </source>
</evidence>
<keyword evidence="3" id="KW-1185">Reference proteome</keyword>
<comment type="caution">
    <text evidence="2">The sequence shown here is derived from an EMBL/GenBank/DDBJ whole genome shotgun (WGS) entry which is preliminary data.</text>
</comment>
<reference evidence="3" key="1">
    <citation type="journal article" date="2019" name="Int. J. Syst. Evol. Microbiol.">
        <title>The Global Catalogue of Microorganisms (GCM) 10K type strain sequencing project: providing services to taxonomists for standard genome sequencing and annotation.</title>
        <authorList>
            <consortium name="The Broad Institute Genomics Platform"/>
            <consortium name="The Broad Institute Genome Sequencing Center for Infectious Disease"/>
            <person name="Wu L."/>
            <person name="Ma J."/>
        </authorList>
    </citation>
    <scope>NUCLEOTIDE SEQUENCE [LARGE SCALE GENOMIC DNA]</scope>
    <source>
        <strain evidence="3">CCUG 55585</strain>
    </source>
</reference>
<sequence length="117" mass="12696">MYDPLLEHLIELAEAETPVEAEVSLIVGGMLVTGHVVSEEKYMSSHALTRAYLELDAEAEGESDADASEEGDEEDEDDDDFDDDVAYIHLRDAQAAGGKLGFFRVALTDVSGFSLRG</sequence>
<proteinExistence type="predicted"/>
<evidence type="ECO:0000313" key="2">
    <source>
        <dbReference type="EMBL" id="MFD0726728.1"/>
    </source>
</evidence>
<name>A0ABW2YIL5_9GAMM</name>
<feature type="region of interest" description="Disordered" evidence="1">
    <location>
        <begin position="57"/>
        <end position="83"/>
    </location>
</feature>
<dbReference type="RefSeq" id="WP_386824866.1">
    <property type="nucleotide sequence ID" value="NZ_JBHTIF010000003.1"/>
</dbReference>